<evidence type="ECO:0000256" key="1">
    <source>
        <dbReference type="SAM" id="MobiDB-lite"/>
    </source>
</evidence>
<feature type="compositionally biased region" description="Low complexity" evidence="1">
    <location>
        <begin position="111"/>
        <end position="121"/>
    </location>
</feature>
<dbReference type="GO" id="GO:0004497">
    <property type="term" value="F:monooxygenase activity"/>
    <property type="evidence" value="ECO:0007669"/>
    <property type="project" value="UniProtKB-KW"/>
</dbReference>
<gene>
    <name evidence="3" type="ORF">MGWOODY_Smn304</name>
</gene>
<sequence length="121" mass="13403">MIAVIFEVRPADGKQARYLDLAAALRPELETIDGFVSIERFESLTEPGKLLSLSFFRDEAAVAAWRNRPSHRATQAQGRDSVFEDYRLRIAAVVRDYGMADRDEAPDDSRAAFSPAASAPS</sequence>
<reference evidence="3" key="1">
    <citation type="submission" date="2015-10" db="EMBL/GenBank/DDBJ databases">
        <authorList>
            <person name="Gilbert D.G."/>
        </authorList>
    </citation>
    <scope>NUCLEOTIDE SEQUENCE</scope>
</reference>
<dbReference type="PANTHER" id="PTHR37811">
    <property type="entry name" value="BLL5343 PROTEIN"/>
    <property type="match status" value="1"/>
</dbReference>
<dbReference type="AlphaFoldDB" id="A0A160TFP7"/>
<keyword evidence="3" id="KW-0560">Oxidoreductase</keyword>
<proteinExistence type="predicted"/>
<dbReference type="PROSITE" id="PS51725">
    <property type="entry name" value="ABM"/>
    <property type="match status" value="1"/>
</dbReference>
<keyword evidence="3" id="KW-0503">Monooxygenase</keyword>
<name>A0A160TFP7_9ZZZZ</name>
<feature type="compositionally biased region" description="Basic and acidic residues" evidence="1">
    <location>
        <begin position="101"/>
        <end position="110"/>
    </location>
</feature>
<evidence type="ECO:0000313" key="3">
    <source>
        <dbReference type="EMBL" id="CUS43560.1"/>
    </source>
</evidence>
<dbReference type="InterPro" id="IPR007138">
    <property type="entry name" value="ABM_dom"/>
</dbReference>
<dbReference type="EMBL" id="CZQE01000067">
    <property type="protein sequence ID" value="CUS43560.1"/>
    <property type="molecule type" value="Genomic_DNA"/>
</dbReference>
<dbReference type="Gene3D" id="3.30.70.100">
    <property type="match status" value="1"/>
</dbReference>
<dbReference type="InterPro" id="IPR011008">
    <property type="entry name" value="Dimeric_a/b-barrel"/>
</dbReference>
<feature type="domain" description="ABM" evidence="2">
    <location>
        <begin position="2"/>
        <end position="90"/>
    </location>
</feature>
<dbReference type="SUPFAM" id="SSF54909">
    <property type="entry name" value="Dimeric alpha+beta barrel"/>
    <property type="match status" value="1"/>
</dbReference>
<dbReference type="PANTHER" id="PTHR37811:SF2">
    <property type="entry name" value="ABM DOMAIN-CONTAINING PROTEIN"/>
    <property type="match status" value="1"/>
</dbReference>
<dbReference type="Pfam" id="PF03992">
    <property type="entry name" value="ABM"/>
    <property type="match status" value="1"/>
</dbReference>
<dbReference type="InterPro" id="IPR052936">
    <property type="entry name" value="Jasmonate_Hydroxylase-like"/>
</dbReference>
<protein>
    <submittedName>
        <fullName evidence="3">Antibiotic biosynthesis monooxygenase</fullName>
    </submittedName>
</protein>
<accession>A0A160TFP7</accession>
<evidence type="ECO:0000259" key="2">
    <source>
        <dbReference type="PROSITE" id="PS51725"/>
    </source>
</evidence>
<feature type="region of interest" description="Disordered" evidence="1">
    <location>
        <begin position="101"/>
        <end position="121"/>
    </location>
</feature>
<organism evidence="3">
    <name type="scientific">hydrothermal vent metagenome</name>
    <dbReference type="NCBI Taxonomy" id="652676"/>
    <lineage>
        <taxon>unclassified sequences</taxon>
        <taxon>metagenomes</taxon>
        <taxon>ecological metagenomes</taxon>
    </lineage>
</organism>